<dbReference type="Proteomes" id="UP001226084">
    <property type="component" value="Unassembled WGS sequence"/>
</dbReference>
<sequence length="270" mass="30461">MKRPHLLPSFLLLLASAPCWAVEPLDTFSVRAGGYITDFDTKVRADGQTGQGTRIDLRRDLGLDNNNAIGVIALSWRPWEKHEFGLSWYRDSADAERNTDRDIDFNGQHYATHTRIRAKFDLDAYEGYYTWWAWGDGRWALGPRVGLIWYQMDLDLSATADVNGDPVNARAGNNVNADLPAPTIGGSWRWAPGEHWRLSADAGYFSASLNDVDADVTFGRGGVEYFPWDNWGFSLDYTVRRIEADVDASRLDGNLRFVDSGVRVGVIYRF</sequence>
<dbReference type="RefSeq" id="WP_249832601.1">
    <property type="nucleotide sequence ID" value="NZ_CP088000.1"/>
</dbReference>
<accession>A0AAP5AH15</accession>
<dbReference type="AlphaFoldDB" id="A0AAP5AH15"/>
<organism evidence="2 3">
    <name type="scientific">Stenotrophomonas rhizophila</name>
    <dbReference type="NCBI Taxonomy" id="216778"/>
    <lineage>
        <taxon>Bacteria</taxon>
        <taxon>Pseudomonadati</taxon>
        <taxon>Pseudomonadota</taxon>
        <taxon>Gammaproteobacteria</taxon>
        <taxon>Lysobacterales</taxon>
        <taxon>Lysobacteraceae</taxon>
        <taxon>Stenotrophomonas</taxon>
    </lineage>
</organism>
<comment type="caution">
    <text evidence="2">The sequence shown here is derived from an EMBL/GenBank/DDBJ whole genome shotgun (WGS) entry which is preliminary data.</text>
</comment>
<evidence type="ECO:0000256" key="1">
    <source>
        <dbReference type="SAM" id="SignalP"/>
    </source>
</evidence>
<keyword evidence="1" id="KW-0732">Signal</keyword>
<gene>
    <name evidence="2" type="ORF">QE424_001603</name>
</gene>
<dbReference type="InterPro" id="IPR011250">
    <property type="entry name" value="OMP/PagP_B-barrel"/>
</dbReference>
<dbReference type="SUPFAM" id="SSF56925">
    <property type="entry name" value="OMPA-like"/>
    <property type="match status" value="1"/>
</dbReference>
<protein>
    <recommendedName>
        <fullName evidence="4">Outer membrane protein beta-barrel domain-containing protein</fullName>
    </recommendedName>
</protein>
<evidence type="ECO:0000313" key="2">
    <source>
        <dbReference type="EMBL" id="MDQ1108444.1"/>
    </source>
</evidence>
<name>A0AAP5AH15_9GAMM</name>
<feature type="chain" id="PRO_5042849721" description="Outer membrane protein beta-barrel domain-containing protein" evidence="1">
    <location>
        <begin position="22"/>
        <end position="270"/>
    </location>
</feature>
<feature type="signal peptide" evidence="1">
    <location>
        <begin position="1"/>
        <end position="21"/>
    </location>
</feature>
<dbReference type="EMBL" id="JAUTAS010000001">
    <property type="protein sequence ID" value="MDQ1108444.1"/>
    <property type="molecule type" value="Genomic_DNA"/>
</dbReference>
<proteinExistence type="predicted"/>
<reference evidence="2" key="1">
    <citation type="submission" date="2023-07" db="EMBL/GenBank/DDBJ databases">
        <title>Functional and genomic diversity of the sorghum phyllosphere microbiome.</title>
        <authorList>
            <person name="Shade A."/>
        </authorList>
    </citation>
    <scope>NUCLEOTIDE SEQUENCE</scope>
    <source>
        <strain evidence="2">SORGH_AS_0457</strain>
    </source>
</reference>
<evidence type="ECO:0008006" key="4">
    <source>
        <dbReference type="Google" id="ProtNLM"/>
    </source>
</evidence>
<evidence type="ECO:0000313" key="3">
    <source>
        <dbReference type="Proteomes" id="UP001226084"/>
    </source>
</evidence>